<keyword evidence="3 4" id="KW-0408">Iron</keyword>
<dbReference type="InterPro" id="IPR036396">
    <property type="entry name" value="Cyt_P450_sf"/>
</dbReference>
<name>A0A6A5ZTN0_9PLEO</name>
<evidence type="ECO:0000256" key="5">
    <source>
        <dbReference type="RuleBase" id="RU000461"/>
    </source>
</evidence>
<dbReference type="GO" id="GO:0005506">
    <property type="term" value="F:iron ion binding"/>
    <property type="evidence" value="ECO:0007669"/>
    <property type="project" value="InterPro"/>
</dbReference>
<comment type="cofactor">
    <cofactor evidence="4">
        <name>heme</name>
        <dbReference type="ChEBI" id="CHEBI:30413"/>
    </cofactor>
</comment>
<comment type="similarity">
    <text evidence="1 5">Belongs to the cytochrome P450 family.</text>
</comment>
<keyword evidence="4 5" id="KW-0349">Heme</keyword>
<dbReference type="Gene3D" id="1.10.630.10">
    <property type="entry name" value="Cytochrome P450"/>
    <property type="match status" value="1"/>
</dbReference>
<protein>
    <submittedName>
        <fullName evidence="6">Cytochrome P450 monooxygenase GliC2</fullName>
    </submittedName>
</protein>
<dbReference type="SUPFAM" id="SSF48264">
    <property type="entry name" value="Cytochrome P450"/>
    <property type="match status" value="1"/>
</dbReference>
<evidence type="ECO:0000313" key="6">
    <source>
        <dbReference type="EMBL" id="KAF2121668.1"/>
    </source>
</evidence>
<dbReference type="InterPro" id="IPR017972">
    <property type="entry name" value="Cyt_P450_CS"/>
</dbReference>
<dbReference type="GO" id="GO:0004497">
    <property type="term" value="F:monooxygenase activity"/>
    <property type="evidence" value="ECO:0007669"/>
    <property type="project" value="UniProtKB-KW"/>
</dbReference>
<evidence type="ECO:0000256" key="3">
    <source>
        <dbReference type="ARBA" id="ARBA00023004"/>
    </source>
</evidence>
<dbReference type="PANTHER" id="PTHR24291:SF167">
    <property type="entry name" value="CYTOCHROME P450 MONOOXYGENASE GLIC"/>
    <property type="match status" value="1"/>
</dbReference>
<reference evidence="6" key="1">
    <citation type="journal article" date="2020" name="Stud. Mycol.">
        <title>101 Dothideomycetes genomes: a test case for predicting lifestyles and emergence of pathogens.</title>
        <authorList>
            <person name="Haridas S."/>
            <person name="Albert R."/>
            <person name="Binder M."/>
            <person name="Bloem J."/>
            <person name="Labutti K."/>
            <person name="Salamov A."/>
            <person name="Andreopoulos B."/>
            <person name="Baker S."/>
            <person name="Barry K."/>
            <person name="Bills G."/>
            <person name="Bluhm B."/>
            <person name="Cannon C."/>
            <person name="Castanera R."/>
            <person name="Culley D."/>
            <person name="Daum C."/>
            <person name="Ezra D."/>
            <person name="Gonzalez J."/>
            <person name="Henrissat B."/>
            <person name="Kuo A."/>
            <person name="Liang C."/>
            <person name="Lipzen A."/>
            <person name="Lutzoni F."/>
            <person name="Magnuson J."/>
            <person name="Mondo S."/>
            <person name="Nolan M."/>
            <person name="Ohm R."/>
            <person name="Pangilinan J."/>
            <person name="Park H.-J."/>
            <person name="Ramirez L."/>
            <person name="Alfaro M."/>
            <person name="Sun H."/>
            <person name="Tritt A."/>
            <person name="Yoshinaga Y."/>
            <person name="Zwiers L.-H."/>
            <person name="Turgeon B."/>
            <person name="Goodwin S."/>
            <person name="Spatafora J."/>
            <person name="Crous P."/>
            <person name="Grigoriev I."/>
        </authorList>
    </citation>
    <scope>NUCLEOTIDE SEQUENCE</scope>
    <source>
        <strain evidence="6">CBS 627.86</strain>
    </source>
</reference>
<keyword evidence="2 4" id="KW-0479">Metal-binding</keyword>
<dbReference type="InterPro" id="IPR002401">
    <property type="entry name" value="Cyt_P450_E_grp-I"/>
</dbReference>
<keyword evidence="5 6" id="KW-0503">Monooxygenase</keyword>
<proteinExistence type="inferred from homology"/>
<dbReference type="PRINTS" id="PR00463">
    <property type="entry name" value="EP450I"/>
</dbReference>
<gene>
    <name evidence="6" type="ORF">BDV96DRAFT_564694</name>
</gene>
<evidence type="ECO:0000313" key="7">
    <source>
        <dbReference type="Proteomes" id="UP000799770"/>
    </source>
</evidence>
<dbReference type="Pfam" id="PF00067">
    <property type="entry name" value="p450"/>
    <property type="match status" value="1"/>
</dbReference>
<accession>A0A6A5ZTN0</accession>
<dbReference type="Proteomes" id="UP000799770">
    <property type="component" value="Unassembled WGS sequence"/>
</dbReference>
<dbReference type="EMBL" id="ML977312">
    <property type="protein sequence ID" value="KAF2121668.1"/>
    <property type="molecule type" value="Genomic_DNA"/>
</dbReference>
<organism evidence="6 7">
    <name type="scientific">Lophiotrema nucula</name>
    <dbReference type="NCBI Taxonomy" id="690887"/>
    <lineage>
        <taxon>Eukaryota</taxon>
        <taxon>Fungi</taxon>
        <taxon>Dikarya</taxon>
        <taxon>Ascomycota</taxon>
        <taxon>Pezizomycotina</taxon>
        <taxon>Dothideomycetes</taxon>
        <taxon>Pleosporomycetidae</taxon>
        <taxon>Pleosporales</taxon>
        <taxon>Lophiotremataceae</taxon>
        <taxon>Lophiotrema</taxon>
    </lineage>
</organism>
<keyword evidence="5" id="KW-0560">Oxidoreductase</keyword>
<dbReference type="PROSITE" id="PS00086">
    <property type="entry name" value="CYTOCHROME_P450"/>
    <property type="match status" value="1"/>
</dbReference>
<evidence type="ECO:0000256" key="4">
    <source>
        <dbReference type="PIRSR" id="PIRSR602401-1"/>
    </source>
</evidence>
<feature type="binding site" description="axial binding residue" evidence="4">
    <location>
        <position position="450"/>
    </location>
    <ligand>
        <name>heme</name>
        <dbReference type="ChEBI" id="CHEBI:30413"/>
    </ligand>
    <ligandPart>
        <name>Fe</name>
        <dbReference type="ChEBI" id="CHEBI:18248"/>
    </ligandPart>
</feature>
<dbReference type="AlphaFoldDB" id="A0A6A5ZTN0"/>
<dbReference type="InterPro" id="IPR050196">
    <property type="entry name" value="Cytochrome_P450_Monoox"/>
</dbReference>
<evidence type="ECO:0000256" key="2">
    <source>
        <dbReference type="ARBA" id="ARBA00022723"/>
    </source>
</evidence>
<sequence length="505" mass="57206">MSIVTGELSALGWAAIGISLTVLFVVIREFGIAVLETATSWFLGAFNPGVLPRSKPVSGPKWRFPNGLVIQRFTDGRASSAKWREYGSVYRLWSGPHPEIVITTPKDFKHFGSDANDHGKPHNMNFGWYVGQVLGQCLGFQNGQEWVRMRKIFDPTFTHSAAVTRIETVDSAARKYVERLPRLATSTSDKSFTLSLGEAFTKFPYFLTASTIYGPMTEAEEDDLWRITQIRSALSLYLFSGGPYRFATASWLFDRGAVRRLRDFERQWEDFNARIVQTRRARGENPPIIGYWEQYEGGIMTLPELLQTLDELLIFNLDVITHVITWCITLIADHDHVKQELIDEVATNQHDLLQYLTKSDTHLHRCFAESMRIRPFTIFTPGEYSNEVKNFNGVLVKPGTQILLDVLAINVRNPFWGTNSETFNPSRLKNIKSSDLRYNLHSFGIGSRKCMGQYVASHIVKALVLHLFREYNVVLADGAQAGGSYDVDKSGWTPKAGGYLQLTKR</sequence>
<dbReference type="InterPro" id="IPR001128">
    <property type="entry name" value="Cyt_P450"/>
</dbReference>
<evidence type="ECO:0000256" key="1">
    <source>
        <dbReference type="ARBA" id="ARBA00010617"/>
    </source>
</evidence>
<dbReference type="OrthoDB" id="2789670at2759"/>
<dbReference type="GO" id="GO:0016705">
    <property type="term" value="F:oxidoreductase activity, acting on paired donors, with incorporation or reduction of molecular oxygen"/>
    <property type="evidence" value="ECO:0007669"/>
    <property type="project" value="InterPro"/>
</dbReference>
<dbReference type="GO" id="GO:0020037">
    <property type="term" value="F:heme binding"/>
    <property type="evidence" value="ECO:0007669"/>
    <property type="project" value="InterPro"/>
</dbReference>
<keyword evidence="7" id="KW-1185">Reference proteome</keyword>
<dbReference type="CDD" id="cd20615">
    <property type="entry name" value="CYP_GliC-like"/>
    <property type="match status" value="1"/>
</dbReference>
<dbReference type="PANTHER" id="PTHR24291">
    <property type="entry name" value="CYTOCHROME P450 FAMILY 4"/>
    <property type="match status" value="1"/>
</dbReference>